<dbReference type="Pfam" id="PF20074">
    <property type="entry name" value="DUF6470"/>
    <property type="match status" value="1"/>
</dbReference>
<comment type="caution">
    <text evidence="1">The sequence shown here is derived from an EMBL/GenBank/DDBJ whole genome shotgun (WGS) entry which is preliminary data.</text>
</comment>
<evidence type="ECO:0008006" key="3">
    <source>
        <dbReference type="Google" id="ProtNLM"/>
    </source>
</evidence>
<dbReference type="RefSeq" id="WP_121203207.1">
    <property type="nucleotide sequence ID" value="NZ_RBZP01000002.1"/>
</dbReference>
<organism evidence="1 2">
    <name type="scientific">Oceanobacillus halophilus</name>
    <dbReference type="NCBI Taxonomy" id="930130"/>
    <lineage>
        <taxon>Bacteria</taxon>
        <taxon>Bacillati</taxon>
        <taxon>Bacillota</taxon>
        <taxon>Bacilli</taxon>
        <taxon>Bacillales</taxon>
        <taxon>Bacillaceae</taxon>
        <taxon>Oceanobacillus</taxon>
    </lineage>
</organism>
<dbReference type="InterPro" id="IPR045527">
    <property type="entry name" value="DUF6470"/>
</dbReference>
<dbReference type="OrthoDB" id="2112831at2"/>
<evidence type="ECO:0000313" key="1">
    <source>
        <dbReference type="EMBL" id="RKQ35576.1"/>
    </source>
</evidence>
<protein>
    <recommendedName>
        <fullName evidence="3">YviE</fullName>
    </recommendedName>
</protein>
<proteinExistence type="predicted"/>
<dbReference type="EMBL" id="RBZP01000002">
    <property type="protein sequence ID" value="RKQ35576.1"/>
    <property type="molecule type" value="Genomic_DNA"/>
</dbReference>
<accession>A0A495AAP6</accession>
<gene>
    <name evidence="1" type="ORF">D8M06_04690</name>
</gene>
<dbReference type="AlphaFoldDB" id="A0A495AAP6"/>
<keyword evidence="2" id="KW-1185">Reference proteome</keyword>
<dbReference type="Proteomes" id="UP000269301">
    <property type="component" value="Unassembled WGS sequence"/>
</dbReference>
<name>A0A495AAP6_9BACI</name>
<sequence length="187" mass="21070">MEFPQIRMQSQLAKIQMNQSDAKLEIKQPKADLSIQQPPAEVSIQTVPGKLQMDQTKAWEDMNLKHIFRLNTEFAQEGIKKAQEGTARRAREGTEIMRIENGGSPIPRQAVSHAFSKMKSIGIQFIPSHFSVQTNYQPADVQINIKTNEPIIEATTNKPIIHYSPGSLQTSLMQKAELDIEFVNISV</sequence>
<evidence type="ECO:0000313" key="2">
    <source>
        <dbReference type="Proteomes" id="UP000269301"/>
    </source>
</evidence>
<reference evidence="1 2" key="1">
    <citation type="journal article" date="2016" name="Int. J. Syst. Evol. Microbiol.">
        <title>Oceanobacillus halophilus sp. nov., a novel moderately halophilic bacterium from a hypersaline lake.</title>
        <authorList>
            <person name="Amoozegar M.A."/>
            <person name="Bagheri M."/>
            <person name="Makhdoumi A."/>
            <person name="Nikou M.M."/>
            <person name="Fazeli S.A.S."/>
            <person name="Schumann P."/>
            <person name="Sproer C."/>
            <person name="Sanchez-Porro C."/>
            <person name="Ventosa A."/>
        </authorList>
    </citation>
    <scope>NUCLEOTIDE SEQUENCE [LARGE SCALE GENOMIC DNA]</scope>
    <source>
        <strain evidence="1 2">DSM 23996</strain>
    </source>
</reference>